<feature type="transmembrane region" description="Helical" evidence="1">
    <location>
        <begin position="227"/>
        <end position="247"/>
    </location>
</feature>
<keyword evidence="1" id="KW-0812">Transmembrane</keyword>
<gene>
    <name evidence="2" type="ORF">LXN57_41070</name>
</gene>
<dbReference type="Proteomes" id="UP001523216">
    <property type="component" value="Unassembled WGS sequence"/>
</dbReference>
<comment type="caution">
    <text evidence="2">The sequence shown here is derived from an EMBL/GenBank/DDBJ whole genome shotgun (WGS) entry which is preliminary data.</text>
</comment>
<accession>A0ABT0YD18</accession>
<keyword evidence="3" id="KW-1185">Reference proteome</keyword>
<feature type="transmembrane region" description="Helical" evidence="1">
    <location>
        <begin position="6"/>
        <end position="28"/>
    </location>
</feature>
<dbReference type="RefSeq" id="WP_251803716.1">
    <property type="nucleotide sequence ID" value="NZ_JAMQOL010000068.1"/>
</dbReference>
<keyword evidence="1" id="KW-0472">Membrane</keyword>
<evidence type="ECO:0000313" key="3">
    <source>
        <dbReference type="Proteomes" id="UP001523216"/>
    </source>
</evidence>
<keyword evidence="1" id="KW-1133">Transmembrane helix</keyword>
<evidence type="ECO:0008006" key="4">
    <source>
        <dbReference type="Google" id="ProtNLM"/>
    </source>
</evidence>
<reference evidence="2 3" key="1">
    <citation type="submission" date="2022-06" db="EMBL/GenBank/DDBJ databases">
        <title>Actinoplanes abujensis sp. nov., isolated from Nigerian arid soil.</title>
        <authorList>
            <person name="Ding P."/>
        </authorList>
    </citation>
    <scope>NUCLEOTIDE SEQUENCE [LARGE SCALE GENOMIC DNA]</scope>
    <source>
        <strain evidence="3">TRM88002</strain>
    </source>
</reference>
<name>A0ABT0YD18_9ACTN</name>
<evidence type="ECO:0000256" key="1">
    <source>
        <dbReference type="SAM" id="Phobius"/>
    </source>
</evidence>
<sequence>MMVVATVAYCIGGCLIGGAGIFVLLNLGDHRALRTLRRVVPSPVPARTSGRVAVEGRTEYGPSGRQVGPVTGEGCVWFHVRLIREPARWQSTGETDPVYDVLLEFSSPGGFALADHSGRIPVDPAILDHPYPMEPGVAVKTTLEHGPKAPRTLPAVVPRELVDDLRKNERLTLTESRVPRGVQVFALGRLARGQLKQSRAGVTVFTTKTRNEVIAARKDGISLGNRMIASFALLGLALAGGGVGYLATLA</sequence>
<organism evidence="2 3">
    <name type="scientific">Paractinoplanes hotanensis</name>
    <dbReference type="NCBI Taxonomy" id="2906497"/>
    <lineage>
        <taxon>Bacteria</taxon>
        <taxon>Bacillati</taxon>
        <taxon>Actinomycetota</taxon>
        <taxon>Actinomycetes</taxon>
        <taxon>Micromonosporales</taxon>
        <taxon>Micromonosporaceae</taxon>
        <taxon>Paractinoplanes</taxon>
    </lineage>
</organism>
<evidence type="ECO:0000313" key="2">
    <source>
        <dbReference type="EMBL" id="MCM4083953.1"/>
    </source>
</evidence>
<proteinExistence type="predicted"/>
<dbReference type="EMBL" id="JAMQOL010000068">
    <property type="protein sequence ID" value="MCM4083953.1"/>
    <property type="molecule type" value="Genomic_DNA"/>
</dbReference>
<protein>
    <recommendedName>
        <fullName evidence="4">RING-type E3 ubiquitin transferase</fullName>
    </recommendedName>
</protein>